<sequence>MFKKRKLSFGFFLYTYNLAVSFNQPNLSSVATWDRNGITFANESIIGVNPKDIFIDTKNSIYVIGGANKQILVWHNNSINPIQIISPNFEDLSSIFVTSNGDIYISIDDEKNNVIRWSSETNTSTIVMNPSSRCFNIFIDINDKLYCSMALKYQVSKIDLNSSSTDAIVVAGMDRAGSDSNHLNNPRGIFVDVNFDLFVADIHNNRIQLFPFGETNAITVAGSRSARPTVDLHKPTGVILDAKKYLFIVDKGNKRIVGEGPYGFRCLIGCYGYGFQSNDPDLVSMSFDSFGNIFVVDTKNIYLADNKNSSIMKFQLTNISSGE</sequence>
<dbReference type="GO" id="GO:0043161">
    <property type="term" value="P:proteasome-mediated ubiquitin-dependent protein catabolic process"/>
    <property type="evidence" value="ECO:0007669"/>
    <property type="project" value="TreeGrafter"/>
</dbReference>
<dbReference type="PANTHER" id="PTHR24104:SF25">
    <property type="entry name" value="PROTEIN LIN-41"/>
    <property type="match status" value="1"/>
</dbReference>
<evidence type="ECO:0008006" key="5">
    <source>
        <dbReference type="Google" id="ProtNLM"/>
    </source>
</evidence>
<dbReference type="Gene3D" id="2.120.10.30">
    <property type="entry name" value="TolB, C-terminal domain"/>
    <property type="match status" value="2"/>
</dbReference>
<evidence type="ECO:0000313" key="3">
    <source>
        <dbReference type="Proteomes" id="UP000663828"/>
    </source>
</evidence>
<accession>A0A815RAZ8</accession>
<dbReference type="Proteomes" id="UP000663828">
    <property type="component" value="Unassembled WGS sequence"/>
</dbReference>
<dbReference type="AlphaFoldDB" id="A0A815RAZ8"/>
<evidence type="ECO:0000313" key="1">
    <source>
        <dbReference type="EMBL" id="CAF1474349.1"/>
    </source>
</evidence>
<dbReference type="EMBL" id="CAJNOR010004894">
    <property type="protein sequence ID" value="CAF1533738.1"/>
    <property type="molecule type" value="Genomic_DNA"/>
</dbReference>
<dbReference type="PANTHER" id="PTHR24104">
    <property type="entry name" value="E3 UBIQUITIN-PROTEIN LIGASE NHLRC1-RELATED"/>
    <property type="match status" value="1"/>
</dbReference>
<dbReference type="InterPro" id="IPR011042">
    <property type="entry name" value="6-blade_b-propeller_TolB-like"/>
</dbReference>
<dbReference type="GO" id="GO:0000209">
    <property type="term" value="P:protein polyubiquitination"/>
    <property type="evidence" value="ECO:0007669"/>
    <property type="project" value="TreeGrafter"/>
</dbReference>
<protein>
    <recommendedName>
        <fullName evidence="5">NHL repeat containing protein-like protein</fullName>
    </recommendedName>
</protein>
<reference evidence="1" key="1">
    <citation type="submission" date="2021-02" db="EMBL/GenBank/DDBJ databases">
        <authorList>
            <person name="Nowell W R."/>
        </authorList>
    </citation>
    <scope>NUCLEOTIDE SEQUENCE</scope>
</reference>
<name>A0A815RAZ8_ADIRI</name>
<evidence type="ECO:0000313" key="4">
    <source>
        <dbReference type="Proteomes" id="UP000663852"/>
    </source>
</evidence>
<dbReference type="EMBL" id="CAJNOJ010000518">
    <property type="protein sequence ID" value="CAF1474349.1"/>
    <property type="molecule type" value="Genomic_DNA"/>
</dbReference>
<proteinExistence type="predicted"/>
<dbReference type="GO" id="GO:0061630">
    <property type="term" value="F:ubiquitin protein ligase activity"/>
    <property type="evidence" value="ECO:0007669"/>
    <property type="project" value="TreeGrafter"/>
</dbReference>
<dbReference type="GO" id="GO:0008270">
    <property type="term" value="F:zinc ion binding"/>
    <property type="evidence" value="ECO:0007669"/>
    <property type="project" value="UniProtKB-KW"/>
</dbReference>
<evidence type="ECO:0000313" key="2">
    <source>
        <dbReference type="EMBL" id="CAF1533738.1"/>
    </source>
</evidence>
<keyword evidence="3" id="KW-1185">Reference proteome</keyword>
<dbReference type="SUPFAM" id="SSF101898">
    <property type="entry name" value="NHL repeat"/>
    <property type="match status" value="1"/>
</dbReference>
<dbReference type="OrthoDB" id="342730at2759"/>
<organism evidence="1 4">
    <name type="scientific">Adineta ricciae</name>
    <name type="common">Rotifer</name>
    <dbReference type="NCBI Taxonomy" id="249248"/>
    <lineage>
        <taxon>Eukaryota</taxon>
        <taxon>Metazoa</taxon>
        <taxon>Spiralia</taxon>
        <taxon>Gnathifera</taxon>
        <taxon>Rotifera</taxon>
        <taxon>Eurotatoria</taxon>
        <taxon>Bdelloidea</taxon>
        <taxon>Adinetida</taxon>
        <taxon>Adinetidae</taxon>
        <taxon>Adineta</taxon>
    </lineage>
</organism>
<gene>
    <name evidence="1" type="ORF">EDS130_LOCUS41004</name>
    <name evidence="2" type="ORF">XAT740_LOCUS41664</name>
</gene>
<dbReference type="InterPro" id="IPR050952">
    <property type="entry name" value="TRIM-NHL_E3_ligases"/>
</dbReference>
<comment type="caution">
    <text evidence="1">The sequence shown here is derived from an EMBL/GenBank/DDBJ whole genome shotgun (WGS) entry which is preliminary data.</text>
</comment>
<dbReference type="Proteomes" id="UP000663852">
    <property type="component" value="Unassembled WGS sequence"/>
</dbReference>